<dbReference type="AlphaFoldDB" id="A0ABD1P348"/>
<gene>
    <name evidence="2" type="ORF">Fot_09299</name>
    <name evidence="1" type="ORF">Fot_55762</name>
</gene>
<dbReference type="PANTHER" id="PTHR31317">
    <property type="entry name" value="OS08G0163500 PROTEIN"/>
    <property type="match status" value="1"/>
</dbReference>
<dbReference type="PANTHER" id="PTHR31317:SF3">
    <property type="entry name" value="OS07G0133500 PROTEIN"/>
    <property type="match status" value="1"/>
</dbReference>
<dbReference type="Proteomes" id="UP001604277">
    <property type="component" value="Unassembled WGS sequence"/>
</dbReference>
<sequence length="121" mass="13429">MDPYSVREHPSSSLCFCKIKLKNFSLQTALVPYIHSENPQFPEESPQTLTTSFHISKSNLDGLTGMSSLFATSKKSKLKTSIYNGRRGTTCCVNSGRLLGKISVPLDLTEMESWAILFHNG</sequence>
<comment type="caution">
    <text evidence="1">The sequence shown here is derived from an EMBL/GenBank/DDBJ whole genome shotgun (WGS) entry which is preliminary data.</text>
</comment>
<dbReference type="EMBL" id="JBFOLJ010000003">
    <property type="protein sequence ID" value="KAL2547769.1"/>
    <property type="molecule type" value="Genomic_DNA"/>
</dbReference>
<dbReference type="Pfam" id="PF06219">
    <property type="entry name" value="DUF1005"/>
    <property type="match status" value="1"/>
</dbReference>
<evidence type="ECO:0000313" key="3">
    <source>
        <dbReference type="Proteomes" id="UP001604277"/>
    </source>
</evidence>
<organism evidence="1 3">
    <name type="scientific">Forsythia ovata</name>
    <dbReference type="NCBI Taxonomy" id="205694"/>
    <lineage>
        <taxon>Eukaryota</taxon>
        <taxon>Viridiplantae</taxon>
        <taxon>Streptophyta</taxon>
        <taxon>Embryophyta</taxon>
        <taxon>Tracheophyta</taxon>
        <taxon>Spermatophyta</taxon>
        <taxon>Magnoliopsida</taxon>
        <taxon>eudicotyledons</taxon>
        <taxon>Gunneridae</taxon>
        <taxon>Pentapetalae</taxon>
        <taxon>asterids</taxon>
        <taxon>lamiids</taxon>
        <taxon>Lamiales</taxon>
        <taxon>Oleaceae</taxon>
        <taxon>Forsythieae</taxon>
        <taxon>Forsythia</taxon>
    </lineage>
</organism>
<keyword evidence="3" id="KW-1185">Reference proteome</keyword>
<dbReference type="InterPro" id="IPR010410">
    <property type="entry name" value="DUF1005"/>
</dbReference>
<dbReference type="EMBL" id="JBFOLJ010000030">
    <property type="protein sequence ID" value="KAL2458285.1"/>
    <property type="molecule type" value="Genomic_DNA"/>
</dbReference>
<reference evidence="3" key="1">
    <citation type="submission" date="2024-07" db="EMBL/GenBank/DDBJ databases">
        <title>Two chromosome-level genome assemblies of Korean endemic species Abeliophyllum distichum and Forsythia ovata (Oleaceae).</title>
        <authorList>
            <person name="Jang H."/>
        </authorList>
    </citation>
    <scope>NUCLEOTIDE SEQUENCE [LARGE SCALE GENOMIC DNA]</scope>
</reference>
<evidence type="ECO:0000313" key="1">
    <source>
        <dbReference type="EMBL" id="KAL2458285.1"/>
    </source>
</evidence>
<evidence type="ECO:0000313" key="2">
    <source>
        <dbReference type="EMBL" id="KAL2547769.1"/>
    </source>
</evidence>
<proteinExistence type="predicted"/>
<name>A0ABD1P348_9LAMI</name>
<accession>A0ABD1P348</accession>
<reference evidence="1" key="2">
    <citation type="submission" date="2024-07" db="EMBL/GenBank/DDBJ databases">
        <title>Two chromosome-level genome assemblies of Korean endemic species Abeliophyllum distichum and Forsythia ovata (Oleaceae).</title>
        <authorList>
            <person name="Mun J.H."/>
        </authorList>
    </citation>
    <scope>NUCLEOTIDE SEQUENCE</scope>
    <source>
        <strain evidence="1">KNKB202402200001</strain>
        <tissue evidence="1">Leaf</tissue>
    </source>
</reference>
<protein>
    <submittedName>
        <fullName evidence="1">Uncharacterized protein</fullName>
    </submittedName>
</protein>